<dbReference type="Proteomes" id="UP000192333">
    <property type="component" value="Chromosome I"/>
</dbReference>
<sequence>MINLFRKIRQKLLADLPASKAGNRVTRYLVYALGEIILVVIGILIALQLNIQKEENKEKKVIEQLLKGIQADLKLEVERIDFLQAYYGDITNGIQQILLNYQGKESNTNQELGQYFLNTFEFRKFSKFNTNYQTFYGSGLLQEIEDKTLSEEIITYYSKQFLEWSLEIYQQKASSFDFNDAPEFNPLDKLQRGANYQFIPNFRLDVGDFYTTDFKEFIKEPQVLNFLVDLLHQSELVFNNLKTYQETNLTLSKRIQKYLDQ</sequence>
<dbReference type="STRING" id="758820.SAMN00777080_1345"/>
<keyword evidence="1" id="KW-1133">Transmembrane helix</keyword>
<feature type="transmembrane region" description="Helical" evidence="1">
    <location>
        <begin position="28"/>
        <end position="49"/>
    </location>
</feature>
<evidence type="ECO:0000313" key="2">
    <source>
        <dbReference type="EMBL" id="SMD42780.1"/>
    </source>
</evidence>
<keyword evidence="1" id="KW-0472">Membrane</keyword>
<protein>
    <submittedName>
        <fullName evidence="2">Uncharacterized protein</fullName>
    </submittedName>
</protein>
<accession>A0A1W2H1G2</accession>
<gene>
    <name evidence="2" type="ORF">SAMN00777080_1345</name>
</gene>
<dbReference type="RefSeq" id="WP_084119546.1">
    <property type="nucleotide sequence ID" value="NZ_LT838813.1"/>
</dbReference>
<dbReference type="AlphaFoldDB" id="A0A1W2H1G2"/>
<evidence type="ECO:0000256" key="1">
    <source>
        <dbReference type="SAM" id="Phobius"/>
    </source>
</evidence>
<organism evidence="2 3">
    <name type="scientific">Aquiflexum balticum DSM 16537</name>
    <dbReference type="NCBI Taxonomy" id="758820"/>
    <lineage>
        <taxon>Bacteria</taxon>
        <taxon>Pseudomonadati</taxon>
        <taxon>Bacteroidota</taxon>
        <taxon>Cytophagia</taxon>
        <taxon>Cytophagales</taxon>
        <taxon>Cyclobacteriaceae</taxon>
        <taxon>Aquiflexum</taxon>
    </lineage>
</organism>
<proteinExistence type="predicted"/>
<dbReference type="EMBL" id="LT838813">
    <property type="protein sequence ID" value="SMD42780.1"/>
    <property type="molecule type" value="Genomic_DNA"/>
</dbReference>
<keyword evidence="1" id="KW-0812">Transmembrane</keyword>
<dbReference type="OrthoDB" id="822088at2"/>
<name>A0A1W2H1G2_9BACT</name>
<evidence type="ECO:0000313" key="3">
    <source>
        <dbReference type="Proteomes" id="UP000192333"/>
    </source>
</evidence>
<keyword evidence="3" id="KW-1185">Reference proteome</keyword>
<reference evidence="3" key="1">
    <citation type="submission" date="2017-04" db="EMBL/GenBank/DDBJ databases">
        <authorList>
            <person name="Varghese N."/>
            <person name="Submissions S."/>
        </authorList>
    </citation>
    <scope>NUCLEOTIDE SEQUENCE [LARGE SCALE GENOMIC DNA]</scope>
    <source>
        <strain evidence="3">DSM 16537</strain>
    </source>
</reference>